<dbReference type="AlphaFoldDB" id="A0A220UH54"/>
<name>A0A220UH54_9MICO</name>
<geneLocation type="plasmid" evidence="4">
    <name>unnamed1 sequence</name>
</geneLocation>
<dbReference type="KEGG" id="brv:CFK39_15615"/>
<reference evidence="3 4" key="1">
    <citation type="submission" date="2017-07" db="EMBL/GenBank/DDBJ databases">
        <title>Brachybacterium sp. VR2415.</title>
        <authorList>
            <person name="Tak E.J."/>
            <person name="Bae J.-W."/>
        </authorList>
    </citation>
    <scope>NUCLEOTIDE SEQUENCE [LARGE SCALE GENOMIC DNA]</scope>
    <source>
        <strain evidence="3 4">VR2415</strain>
        <plasmid evidence="4">unnamed1 sequence</plasmid>
    </source>
</reference>
<organism evidence="3 4">
    <name type="scientific">Brachybacterium avium</name>
    <dbReference type="NCBI Taxonomy" id="2017485"/>
    <lineage>
        <taxon>Bacteria</taxon>
        <taxon>Bacillati</taxon>
        <taxon>Actinomycetota</taxon>
        <taxon>Actinomycetes</taxon>
        <taxon>Micrococcales</taxon>
        <taxon>Dermabacteraceae</taxon>
        <taxon>Brachybacterium</taxon>
    </lineage>
</organism>
<feature type="compositionally biased region" description="Low complexity" evidence="1">
    <location>
        <begin position="41"/>
        <end position="51"/>
    </location>
</feature>
<feature type="region of interest" description="Disordered" evidence="1">
    <location>
        <begin position="25"/>
        <end position="51"/>
    </location>
</feature>
<protein>
    <recommendedName>
        <fullName evidence="5">SnoaL-like domain-containing protein</fullName>
    </recommendedName>
</protein>
<dbReference type="EMBL" id="CP022317">
    <property type="protein sequence ID" value="ASK67271.1"/>
    <property type="molecule type" value="Genomic_DNA"/>
</dbReference>
<feature type="signal peptide" evidence="2">
    <location>
        <begin position="1"/>
        <end position="28"/>
    </location>
</feature>
<feature type="compositionally biased region" description="Polar residues" evidence="1">
    <location>
        <begin position="25"/>
        <end position="40"/>
    </location>
</feature>
<evidence type="ECO:0000313" key="3">
    <source>
        <dbReference type="EMBL" id="ASK67271.1"/>
    </source>
</evidence>
<evidence type="ECO:0008006" key="5">
    <source>
        <dbReference type="Google" id="ProtNLM"/>
    </source>
</evidence>
<keyword evidence="4" id="KW-1185">Reference proteome</keyword>
<keyword evidence="2" id="KW-0732">Signal</keyword>
<evidence type="ECO:0000256" key="2">
    <source>
        <dbReference type="SAM" id="SignalP"/>
    </source>
</evidence>
<sequence>MIRQRALTTIAMASLLALPLAACTSSNGEEDPTTTATSQEAPPTADPADATPQERVEAYFEASDAAAADGWKDTSYADDFLIPELAEKQKTDDADRAESGAVITGERKLTNWTVTEEEDTTATVEFCDDGTGFEATKDGKPVEINNASLKVVGQFKLVRESSSEPWMIQQKGYYDEETTCDAHFAG</sequence>
<feature type="chain" id="PRO_5039361305" description="SnoaL-like domain-containing protein" evidence="2">
    <location>
        <begin position="29"/>
        <end position="186"/>
    </location>
</feature>
<evidence type="ECO:0000313" key="4">
    <source>
        <dbReference type="Proteomes" id="UP000198398"/>
    </source>
</evidence>
<dbReference type="Proteomes" id="UP000198398">
    <property type="component" value="Plasmid unnamed1"/>
</dbReference>
<keyword evidence="3" id="KW-0614">Plasmid</keyword>
<gene>
    <name evidence="3" type="ORF">CFK39_15615</name>
</gene>
<accession>A0A220UH54</accession>
<evidence type="ECO:0000256" key="1">
    <source>
        <dbReference type="SAM" id="MobiDB-lite"/>
    </source>
</evidence>
<proteinExistence type="predicted"/>